<evidence type="ECO:0000259" key="9">
    <source>
        <dbReference type="PROSITE" id="PS50850"/>
    </source>
</evidence>
<dbReference type="InterPro" id="IPR020846">
    <property type="entry name" value="MFS_dom"/>
</dbReference>
<dbReference type="EMBL" id="JBHRTL010000001">
    <property type="protein sequence ID" value="MFC3153710.1"/>
    <property type="molecule type" value="Genomic_DNA"/>
</dbReference>
<evidence type="ECO:0000313" key="11">
    <source>
        <dbReference type="Proteomes" id="UP001595548"/>
    </source>
</evidence>
<reference evidence="11" key="1">
    <citation type="journal article" date="2019" name="Int. J. Syst. Evol. Microbiol.">
        <title>The Global Catalogue of Microorganisms (GCM) 10K type strain sequencing project: providing services to taxonomists for standard genome sequencing and annotation.</title>
        <authorList>
            <consortium name="The Broad Institute Genomics Platform"/>
            <consortium name="The Broad Institute Genome Sequencing Center for Infectious Disease"/>
            <person name="Wu L."/>
            <person name="Ma J."/>
        </authorList>
    </citation>
    <scope>NUCLEOTIDE SEQUENCE [LARGE SCALE GENOMIC DNA]</scope>
    <source>
        <strain evidence="11">KCTC 52141</strain>
    </source>
</reference>
<feature type="transmembrane region" description="Helical" evidence="8">
    <location>
        <begin position="47"/>
        <end position="69"/>
    </location>
</feature>
<comment type="subcellular location">
    <subcellularLocation>
        <location evidence="8">Cell inner membrane</location>
        <topology evidence="8">Multi-pass membrane protein</topology>
    </subcellularLocation>
    <subcellularLocation>
        <location evidence="1">Cell membrane</location>
        <topology evidence="1">Multi-pass membrane protein</topology>
    </subcellularLocation>
</comment>
<keyword evidence="6 8" id="KW-1133">Transmembrane helix</keyword>
<evidence type="ECO:0000256" key="7">
    <source>
        <dbReference type="ARBA" id="ARBA00023136"/>
    </source>
</evidence>
<accession>A0ABV7HNK5</accession>
<feature type="transmembrane region" description="Helical" evidence="8">
    <location>
        <begin position="141"/>
        <end position="163"/>
    </location>
</feature>
<evidence type="ECO:0000256" key="2">
    <source>
        <dbReference type="ARBA" id="ARBA00006236"/>
    </source>
</evidence>
<keyword evidence="7 8" id="KW-0472">Membrane</keyword>
<dbReference type="InterPro" id="IPR036259">
    <property type="entry name" value="MFS_trans_sf"/>
</dbReference>
<protein>
    <recommendedName>
        <fullName evidence="8">Bcr/CflA family efflux transporter</fullName>
    </recommendedName>
</protein>
<keyword evidence="8" id="KW-0997">Cell inner membrane</keyword>
<dbReference type="CDD" id="cd17320">
    <property type="entry name" value="MFS_MdfA_MDR_like"/>
    <property type="match status" value="1"/>
</dbReference>
<dbReference type="SUPFAM" id="SSF103473">
    <property type="entry name" value="MFS general substrate transporter"/>
    <property type="match status" value="1"/>
</dbReference>
<feature type="transmembrane region" description="Helical" evidence="8">
    <location>
        <begin position="12"/>
        <end position="35"/>
    </location>
</feature>
<dbReference type="Proteomes" id="UP001595548">
    <property type="component" value="Unassembled WGS sequence"/>
</dbReference>
<dbReference type="InterPro" id="IPR004812">
    <property type="entry name" value="Efflux_drug-R_Bcr/CmlA"/>
</dbReference>
<evidence type="ECO:0000256" key="8">
    <source>
        <dbReference type="RuleBase" id="RU365088"/>
    </source>
</evidence>
<keyword evidence="3 8" id="KW-0813">Transport</keyword>
<evidence type="ECO:0000256" key="6">
    <source>
        <dbReference type="ARBA" id="ARBA00022989"/>
    </source>
</evidence>
<keyword evidence="5 8" id="KW-0812">Transmembrane</keyword>
<proteinExistence type="inferred from homology"/>
<keyword evidence="11" id="KW-1185">Reference proteome</keyword>
<evidence type="ECO:0000256" key="4">
    <source>
        <dbReference type="ARBA" id="ARBA00022475"/>
    </source>
</evidence>
<evidence type="ECO:0000256" key="3">
    <source>
        <dbReference type="ARBA" id="ARBA00022448"/>
    </source>
</evidence>
<feature type="transmembrane region" description="Helical" evidence="8">
    <location>
        <begin position="81"/>
        <end position="99"/>
    </location>
</feature>
<organism evidence="10 11">
    <name type="scientific">Gilvimarinus japonicus</name>
    <dbReference type="NCBI Taxonomy" id="1796469"/>
    <lineage>
        <taxon>Bacteria</taxon>
        <taxon>Pseudomonadati</taxon>
        <taxon>Pseudomonadota</taxon>
        <taxon>Gammaproteobacteria</taxon>
        <taxon>Cellvibrionales</taxon>
        <taxon>Cellvibrionaceae</taxon>
        <taxon>Gilvimarinus</taxon>
    </lineage>
</organism>
<feature type="domain" description="Major facilitator superfamily (MFS) profile" evidence="9">
    <location>
        <begin position="14"/>
        <end position="407"/>
    </location>
</feature>
<dbReference type="PROSITE" id="PS00216">
    <property type="entry name" value="SUGAR_TRANSPORT_1"/>
    <property type="match status" value="1"/>
</dbReference>
<dbReference type="InterPro" id="IPR011701">
    <property type="entry name" value="MFS"/>
</dbReference>
<comment type="similarity">
    <text evidence="2 8">Belongs to the major facilitator superfamily. Bcr/CmlA family.</text>
</comment>
<dbReference type="Gene3D" id="1.20.1720.10">
    <property type="entry name" value="Multidrug resistance protein D"/>
    <property type="match status" value="1"/>
</dbReference>
<sequence>MNNQNSMQTTALPRYFLLYLGALVALGPVAMDAYLPALPSMADALNVPIATLNASISTFLVGFALGQLMGGPISDQVGRKTVCVVGTGLFVIASSAIALSDSASVINLWRLLQAFGGGFATITAMAQVRDSYPAEEIGRRFATVMMVMMIAPVVAPLIGTGLLQFGWRSIFIFQVLYAVTMLAIMLRMIPETLTEPRQRLSLGRIVSQYSAILLHRHQGRLLALRFALCIGSAAGVLLIFVTHSSFMYMTYFGVSETTFSILFGLNAIGLIAANSLSARLLSVMNPMRLFCISVIIQAVLVVVMALLTWSNTLTLGLAVPLVILSVGCVGISNPAGMTRFMAMFPPHRGGSAAAIQTVAMFALGSGMGALGSVFYDGTLKPVLAVMLISVAISMALLLTLRPLHQSEASALEHQEK</sequence>
<feature type="transmembrane region" description="Helical" evidence="8">
    <location>
        <begin position="222"/>
        <end position="246"/>
    </location>
</feature>
<feature type="transmembrane region" description="Helical" evidence="8">
    <location>
        <begin position="169"/>
        <end position="189"/>
    </location>
</feature>
<dbReference type="PANTHER" id="PTHR23502:SF132">
    <property type="entry name" value="POLYAMINE TRANSPORTER 2-RELATED"/>
    <property type="match status" value="1"/>
</dbReference>
<dbReference type="PROSITE" id="PS50850">
    <property type="entry name" value="MFS"/>
    <property type="match status" value="1"/>
</dbReference>
<evidence type="ECO:0000256" key="5">
    <source>
        <dbReference type="ARBA" id="ARBA00022692"/>
    </source>
</evidence>
<dbReference type="PANTHER" id="PTHR23502">
    <property type="entry name" value="MAJOR FACILITATOR SUPERFAMILY"/>
    <property type="match status" value="1"/>
</dbReference>
<gene>
    <name evidence="10" type="ORF">ACFOEB_00715</name>
</gene>
<keyword evidence="4" id="KW-1003">Cell membrane</keyword>
<feature type="transmembrane region" description="Helical" evidence="8">
    <location>
        <begin position="381"/>
        <end position="400"/>
    </location>
</feature>
<dbReference type="NCBIfam" id="TIGR00710">
    <property type="entry name" value="efflux_Bcr_CflA"/>
    <property type="match status" value="1"/>
</dbReference>
<evidence type="ECO:0000313" key="10">
    <source>
        <dbReference type="EMBL" id="MFC3153710.1"/>
    </source>
</evidence>
<feature type="transmembrane region" description="Helical" evidence="8">
    <location>
        <begin position="258"/>
        <end position="277"/>
    </location>
</feature>
<feature type="transmembrane region" description="Helical" evidence="8">
    <location>
        <begin position="111"/>
        <end position="129"/>
    </location>
</feature>
<feature type="transmembrane region" description="Helical" evidence="8">
    <location>
        <begin position="313"/>
        <end position="332"/>
    </location>
</feature>
<feature type="transmembrane region" description="Helical" evidence="8">
    <location>
        <begin position="289"/>
        <end position="307"/>
    </location>
</feature>
<dbReference type="RefSeq" id="WP_382413610.1">
    <property type="nucleotide sequence ID" value="NZ_AP031500.1"/>
</dbReference>
<name>A0ABV7HNK5_9GAMM</name>
<evidence type="ECO:0000256" key="1">
    <source>
        <dbReference type="ARBA" id="ARBA00004651"/>
    </source>
</evidence>
<feature type="transmembrane region" description="Helical" evidence="8">
    <location>
        <begin position="353"/>
        <end position="375"/>
    </location>
</feature>
<comment type="caution">
    <text evidence="10">The sequence shown here is derived from an EMBL/GenBank/DDBJ whole genome shotgun (WGS) entry which is preliminary data.</text>
</comment>
<dbReference type="InterPro" id="IPR005829">
    <property type="entry name" value="Sugar_transporter_CS"/>
</dbReference>
<dbReference type="Pfam" id="PF07690">
    <property type="entry name" value="MFS_1"/>
    <property type="match status" value="1"/>
</dbReference>